<keyword evidence="2" id="KW-0547">Nucleotide-binding</keyword>
<evidence type="ECO:0000313" key="5">
    <source>
        <dbReference type="EMBL" id="WXB10111.1"/>
    </source>
</evidence>
<dbReference type="EMBL" id="CP089983">
    <property type="protein sequence ID" value="WXB10111.1"/>
    <property type="molecule type" value="Genomic_DNA"/>
</dbReference>
<accession>A0ABZ2LK07</accession>
<name>A0ABZ2LK07_9BACT</name>
<dbReference type="Pfam" id="PF00149">
    <property type="entry name" value="Metallophos"/>
    <property type="match status" value="1"/>
</dbReference>
<dbReference type="Pfam" id="PF02872">
    <property type="entry name" value="5_nucleotid_C"/>
    <property type="match status" value="1"/>
</dbReference>
<protein>
    <submittedName>
        <fullName evidence="5">Bifunctional metallophosphatase/5'-nucleotidase</fullName>
    </submittedName>
</protein>
<organism evidence="5 6">
    <name type="scientific">Pendulispora rubella</name>
    <dbReference type="NCBI Taxonomy" id="2741070"/>
    <lineage>
        <taxon>Bacteria</taxon>
        <taxon>Pseudomonadati</taxon>
        <taxon>Myxococcota</taxon>
        <taxon>Myxococcia</taxon>
        <taxon>Myxococcales</taxon>
        <taxon>Sorangiineae</taxon>
        <taxon>Pendulisporaceae</taxon>
        <taxon>Pendulispora</taxon>
    </lineage>
</organism>
<feature type="domain" description="5'-Nucleotidase C-terminal" evidence="4">
    <location>
        <begin position="398"/>
        <end position="557"/>
    </location>
</feature>
<gene>
    <name evidence="5" type="ORF">LVJ94_23150</name>
</gene>
<keyword evidence="2" id="KW-0378">Hydrolase</keyword>
<dbReference type="InterPro" id="IPR029052">
    <property type="entry name" value="Metallo-depent_PP-like"/>
</dbReference>
<dbReference type="SUPFAM" id="SSF55816">
    <property type="entry name" value="5'-nucleotidase (syn. UDP-sugar hydrolase), C-terminal domain"/>
    <property type="match status" value="1"/>
</dbReference>
<dbReference type="Gene3D" id="3.90.780.10">
    <property type="entry name" value="5'-Nucleotidase, C-terminal domain"/>
    <property type="match status" value="1"/>
</dbReference>
<dbReference type="RefSeq" id="WP_394839788.1">
    <property type="nucleotide sequence ID" value="NZ_CP089929.1"/>
</dbReference>
<dbReference type="Proteomes" id="UP001374803">
    <property type="component" value="Chromosome"/>
</dbReference>
<evidence type="ECO:0000256" key="2">
    <source>
        <dbReference type="RuleBase" id="RU362119"/>
    </source>
</evidence>
<dbReference type="InterPro" id="IPR008334">
    <property type="entry name" value="5'-Nucleotdase_C"/>
</dbReference>
<keyword evidence="1 2" id="KW-0732">Signal</keyword>
<feature type="signal peptide" evidence="2">
    <location>
        <begin position="1"/>
        <end position="24"/>
    </location>
</feature>
<feature type="chain" id="PRO_5044996319" evidence="2">
    <location>
        <begin position="25"/>
        <end position="597"/>
    </location>
</feature>
<dbReference type="PRINTS" id="PR01607">
    <property type="entry name" value="APYRASEFAMLY"/>
</dbReference>
<feature type="domain" description="Calcineurin-like phosphoesterase" evidence="3">
    <location>
        <begin position="60"/>
        <end position="326"/>
    </location>
</feature>
<dbReference type="PANTHER" id="PTHR11575:SF24">
    <property type="entry name" value="5'-NUCLEOTIDASE"/>
    <property type="match status" value="1"/>
</dbReference>
<dbReference type="Gene3D" id="3.60.21.10">
    <property type="match status" value="1"/>
</dbReference>
<proteinExistence type="inferred from homology"/>
<dbReference type="InterPro" id="IPR006179">
    <property type="entry name" value="5_nucleotidase/apyrase"/>
</dbReference>
<evidence type="ECO:0000256" key="1">
    <source>
        <dbReference type="ARBA" id="ARBA00022729"/>
    </source>
</evidence>
<evidence type="ECO:0000259" key="4">
    <source>
        <dbReference type="Pfam" id="PF02872"/>
    </source>
</evidence>
<dbReference type="InterPro" id="IPR004843">
    <property type="entry name" value="Calcineurin-like_PHP"/>
</dbReference>
<evidence type="ECO:0000313" key="6">
    <source>
        <dbReference type="Proteomes" id="UP001374803"/>
    </source>
</evidence>
<reference evidence="5" key="1">
    <citation type="submission" date="2021-12" db="EMBL/GenBank/DDBJ databases">
        <title>Discovery of the Pendulisporaceae a myxobacterial family with distinct sporulation behavior and unique specialized metabolism.</title>
        <authorList>
            <person name="Garcia R."/>
            <person name="Popoff A."/>
            <person name="Bader C.D."/>
            <person name="Loehr J."/>
            <person name="Walesch S."/>
            <person name="Walt C."/>
            <person name="Boldt J."/>
            <person name="Bunk B."/>
            <person name="Haeckl F.J.F.P.J."/>
            <person name="Gunesch A.P."/>
            <person name="Birkelbach J."/>
            <person name="Nuebel U."/>
            <person name="Pietschmann T."/>
            <person name="Bach T."/>
            <person name="Mueller R."/>
        </authorList>
    </citation>
    <scope>NUCLEOTIDE SEQUENCE</scope>
    <source>
        <strain evidence="5">MSr11367</strain>
    </source>
</reference>
<dbReference type="InterPro" id="IPR036907">
    <property type="entry name" value="5'-Nucleotdase_C_sf"/>
</dbReference>
<sequence length="597" mass="61848">MRLRRSILVLLPLLAAASVPFVISSCTGDDTLLNNNGVDATTDHAADVQADAASPVKVQILGINDFHGNLDPPVGSGGIIPAAPGDPEIGPDAGAKPRDGGTINDVPAGGAAYLAAHIAKLKAANPNTAIVSSGDLTGASPLVSALFHDEPAVHVMNAIGLDFNGVGNHEFDHGVPELRRLQYGGCHPDECAGGAADYPGASFQYLAANVDVAKDKTVFPPYAIKDFGSVKVAFIGMTLKDTPSVTIPSAIAGLTFDDEVATVNALLPEIKKENVSAIVVLLHQGNIPTDGTTYDGCGINSGVIADIATKLDPAIDVVLSAHSHQPYNCTLGGKLVTSAASFGRVVTQIELTIDPAQHKVTAKTAKNHAVTRDIAPDPTVQGIVAKYTELAAPRANKVIGRITGPLTRVQSGESNLGDVIADAMLAAAQKPGLLAKVAFMNPGGIRSDIPCAANDCSASKPSPVTYAQAFTSQPFGNYLVTMTLTGAQIRDILQQQFNVTPARFLQVAGIKYTYTGTTVDVSSIQIAGAAMVLDQSYRVVTNNFVAAGGDGFTVFKQGTEVTNAGPDGTIVDIDALTAYLTAHDPLTPPTLDRIVKR</sequence>
<evidence type="ECO:0000259" key="3">
    <source>
        <dbReference type="Pfam" id="PF00149"/>
    </source>
</evidence>
<dbReference type="PROSITE" id="PS51257">
    <property type="entry name" value="PROKAR_LIPOPROTEIN"/>
    <property type="match status" value="1"/>
</dbReference>
<comment type="similarity">
    <text evidence="2">Belongs to the 5'-nucleotidase family.</text>
</comment>
<keyword evidence="6" id="KW-1185">Reference proteome</keyword>
<dbReference type="PANTHER" id="PTHR11575">
    <property type="entry name" value="5'-NUCLEOTIDASE-RELATED"/>
    <property type="match status" value="1"/>
</dbReference>
<dbReference type="SUPFAM" id="SSF56300">
    <property type="entry name" value="Metallo-dependent phosphatases"/>
    <property type="match status" value="1"/>
</dbReference>